<evidence type="ECO:0000256" key="8">
    <source>
        <dbReference type="ARBA" id="ARBA00022741"/>
    </source>
</evidence>
<keyword evidence="12" id="KW-0902">Two-component regulatory system</keyword>
<feature type="transmembrane region" description="Helical" evidence="14">
    <location>
        <begin position="282"/>
        <end position="303"/>
    </location>
</feature>
<keyword evidence="11 14" id="KW-1133">Transmembrane helix</keyword>
<dbReference type="SMART" id="SM00388">
    <property type="entry name" value="HisKA"/>
    <property type="match status" value="1"/>
</dbReference>
<protein>
    <recommendedName>
        <fullName evidence="3">histidine kinase</fullName>
        <ecNumber evidence="3">2.7.13.3</ecNumber>
    </recommendedName>
</protein>
<gene>
    <name evidence="17" type="ORF">C3L24_05350</name>
</gene>
<dbReference type="Pfam" id="PF02518">
    <property type="entry name" value="HATPase_c"/>
    <property type="match status" value="1"/>
</dbReference>
<dbReference type="Gene3D" id="3.30.565.10">
    <property type="entry name" value="Histidine kinase-like ATPase, C-terminal domain"/>
    <property type="match status" value="1"/>
</dbReference>
<keyword evidence="13 14" id="KW-0472">Membrane</keyword>
<dbReference type="GO" id="GO:0005886">
    <property type="term" value="C:plasma membrane"/>
    <property type="evidence" value="ECO:0007669"/>
    <property type="project" value="UniProtKB-SubCell"/>
</dbReference>
<evidence type="ECO:0000256" key="7">
    <source>
        <dbReference type="ARBA" id="ARBA00022692"/>
    </source>
</evidence>
<dbReference type="InterPro" id="IPR005467">
    <property type="entry name" value="His_kinase_dom"/>
</dbReference>
<keyword evidence="9 17" id="KW-0418">Kinase</keyword>
<dbReference type="InterPro" id="IPR036890">
    <property type="entry name" value="HATPase_C_sf"/>
</dbReference>
<dbReference type="EC" id="2.7.13.3" evidence="3"/>
<comment type="catalytic activity">
    <reaction evidence="1">
        <text>ATP + protein L-histidine = ADP + protein N-phospho-L-histidine.</text>
        <dbReference type="EC" id="2.7.13.3"/>
    </reaction>
</comment>
<reference evidence="17 18" key="1">
    <citation type="submission" date="2018-01" db="EMBL/GenBank/DDBJ databases">
        <title>Novel co-symbiosis in the lucinid bivalve Phacoides pectinatus.</title>
        <authorList>
            <person name="Lim S.J."/>
            <person name="Davis B.G."/>
            <person name="Gill D.E."/>
            <person name="Engel A.S."/>
            <person name="Anderson L.C."/>
            <person name="Campbell B.J."/>
        </authorList>
    </citation>
    <scope>NUCLEOTIDE SEQUENCE [LARGE SCALE GENOMIC DNA]</scope>
    <source>
        <strain evidence="17">N3_P5</strain>
    </source>
</reference>
<comment type="caution">
    <text evidence="17">The sequence shown here is derived from an EMBL/GenBank/DDBJ whole genome shotgun (WGS) entry which is preliminary data.</text>
</comment>
<evidence type="ECO:0000259" key="15">
    <source>
        <dbReference type="PROSITE" id="PS50109"/>
    </source>
</evidence>
<dbReference type="InterPro" id="IPR017232">
    <property type="entry name" value="NtrY"/>
</dbReference>
<dbReference type="PROSITE" id="PS50109">
    <property type="entry name" value="HIS_KIN"/>
    <property type="match status" value="1"/>
</dbReference>
<dbReference type="InterPro" id="IPR003661">
    <property type="entry name" value="HisK_dim/P_dom"/>
</dbReference>
<dbReference type="SUPFAM" id="SSF158472">
    <property type="entry name" value="HAMP domain-like"/>
    <property type="match status" value="1"/>
</dbReference>
<keyword evidence="8" id="KW-0547">Nucleotide-binding</keyword>
<evidence type="ECO:0000256" key="4">
    <source>
        <dbReference type="ARBA" id="ARBA00022475"/>
    </source>
</evidence>
<feature type="transmembrane region" description="Helical" evidence="14">
    <location>
        <begin position="87"/>
        <end position="105"/>
    </location>
</feature>
<dbReference type="InterPro" id="IPR036097">
    <property type="entry name" value="HisK_dim/P_sf"/>
</dbReference>
<dbReference type="GO" id="GO:0005524">
    <property type="term" value="F:ATP binding"/>
    <property type="evidence" value="ECO:0007669"/>
    <property type="project" value="UniProtKB-KW"/>
</dbReference>
<evidence type="ECO:0000256" key="1">
    <source>
        <dbReference type="ARBA" id="ARBA00000085"/>
    </source>
</evidence>
<dbReference type="InterPro" id="IPR045671">
    <property type="entry name" value="NtrY-like_N"/>
</dbReference>
<organism evidence="17 18">
    <name type="scientific">Candidatus Sedimenticola endophacoides</name>
    <dbReference type="NCBI Taxonomy" id="2548426"/>
    <lineage>
        <taxon>Bacteria</taxon>
        <taxon>Pseudomonadati</taxon>
        <taxon>Pseudomonadota</taxon>
        <taxon>Gammaproteobacteria</taxon>
        <taxon>Chromatiales</taxon>
        <taxon>Sedimenticolaceae</taxon>
        <taxon>Sedimenticola</taxon>
    </lineage>
</organism>
<dbReference type="InterPro" id="IPR050351">
    <property type="entry name" value="BphY/WalK/GraS-like"/>
</dbReference>
<keyword evidence="7 14" id="KW-0812">Transmembrane</keyword>
<evidence type="ECO:0000256" key="5">
    <source>
        <dbReference type="ARBA" id="ARBA00022553"/>
    </source>
</evidence>
<dbReference type="Pfam" id="PF19312">
    <property type="entry name" value="NtrY_N"/>
    <property type="match status" value="1"/>
</dbReference>
<keyword evidence="10" id="KW-0067">ATP-binding</keyword>
<evidence type="ECO:0000256" key="11">
    <source>
        <dbReference type="ARBA" id="ARBA00022989"/>
    </source>
</evidence>
<evidence type="ECO:0000256" key="12">
    <source>
        <dbReference type="ARBA" id="ARBA00023012"/>
    </source>
</evidence>
<dbReference type="PRINTS" id="PR00344">
    <property type="entry name" value="BCTRLSENSOR"/>
</dbReference>
<dbReference type="PIRSF" id="PIRSF037532">
    <property type="entry name" value="STHK_NtrY"/>
    <property type="match status" value="1"/>
</dbReference>
<accession>A0A6N4E1X1</accession>
<evidence type="ECO:0000313" key="17">
    <source>
        <dbReference type="EMBL" id="PUE02916.1"/>
    </source>
</evidence>
<keyword evidence="5" id="KW-0597">Phosphoprotein</keyword>
<feature type="domain" description="HAMP" evidence="16">
    <location>
        <begin position="306"/>
        <end position="359"/>
    </location>
</feature>
<dbReference type="InterPro" id="IPR003594">
    <property type="entry name" value="HATPase_dom"/>
</dbReference>
<dbReference type="Pfam" id="PF00672">
    <property type="entry name" value="HAMP"/>
    <property type="match status" value="1"/>
</dbReference>
<dbReference type="CDD" id="cd00082">
    <property type="entry name" value="HisKA"/>
    <property type="match status" value="1"/>
</dbReference>
<dbReference type="GO" id="GO:0000156">
    <property type="term" value="F:phosphorelay response regulator activity"/>
    <property type="evidence" value="ECO:0007669"/>
    <property type="project" value="TreeGrafter"/>
</dbReference>
<dbReference type="SUPFAM" id="SSF55874">
    <property type="entry name" value="ATPase domain of HSP90 chaperone/DNA topoisomerase II/histidine kinase"/>
    <property type="match status" value="1"/>
</dbReference>
<dbReference type="PROSITE" id="PS50885">
    <property type="entry name" value="HAMP"/>
    <property type="match status" value="1"/>
</dbReference>
<dbReference type="InterPro" id="IPR004358">
    <property type="entry name" value="Sig_transdc_His_kin-like_C"/>
</dbReference>
<evidence type="ECO:0000256" key="9">
    <source>
        <dbReference type="ARBA" id="ARBA00022777"/>
    </source>
</evidence>
<evidence type="ECO:0000256" key="10">
    <source>
        <dbReference type="ARBA" id="ARBA00022840"/>
    </source>
</evidence>
<comment type="subcellular location">
    <subcellularLocation>
        <location evidence="2">Cell membrane</location>
        <topology evidence="2">Multi-pass membrane protein</topology>
    </subcellularLocation>
</comment>
<dbReference type="SMART" id="SM00387">
    <property type="entry name" value="HATPase_c"/>
    <property type="match status" value="1"/>
</dbReference>
<dbReference type="PANTHER" id="PTHR42878:SF7">
    <property type="entry name" value="SENSOR HISTIDINE KINASE GLRK"/>
    <property type="match status" value="1"/>
</dbReference>
<dbReference type="GO" id="GO:0007234">
    <property type="term" value="P:osmosensory signaling via phosphorelay pathway"/>
    <property type="evidence" value="ECO:0007669"/>
    <property type="project" value="TreeGrafter"/>
</dbReference>
<dbReference type="Gene3D" id="3.30.450.20">
    <property type="entry name" value="PAS domain"/>
    <property type="match status" value="1"/>
</dbReference>
<dbReference type="CDD" id="cd06225">
    <property type="entry name" value="HAMP"/>
    <property type="match status" value="1"/>
</dbReference>
<proteinExistence type="predicted"/>
<evidence type="ECO:0000259" key="16">
    <source>
        <dbReference type="PROSITE" id="PS50885"/>
    </source>
</evidence>
<dbReference type="SUPFAM" id="SSF47384">
    <property type="entry name" value="Homodimeric domain of signal transducing histidine kinase"/>
    <property type="match status" value="1"/>
</dbReference>
<dbReference type="EMBL" id="PQCO01000170">
    <property type="protein sequence ID" value="PUE02916.1"/>
    <property type="molecule type" value="Genomic_DNA"/>
</dbReference>
<evidence type="ECO:0000313" key="18">
    <source>
        <dbReference type="Proteomes" id="UP000250928"/>
    </source>
</evidence>
<dbReference type="SMART" id="SM00304">
    <property type="entry name" value="HAMP"/>
    <property type="match status" value="1"/>
</dbReference>
<dbReference type="Gene3D" id="6.10.340.10">
    <property type="match status" value="1"/>
</dbReference>
<dbReference type="AlphaFoldDB" id="A0A6N4E1X1"/>
<dbReference type="InterPro" id="IPR003660">
    <property type="entry name" value="HAMP_dom"/>
</dbReference>
<evidence type="ECO:0000256" key="3">
    <source>
        <dbReference type="ARBA" id="ARBA00012438"/>
    </source>
</evidence>
<dbReference type="Gene3D" id="1.10.287.130">
    <property type="match status" value="1"/>
</dbReference>
<sequence length="740" mass="80743">MAPAALKRLTAGALPMAGLLLLVLVSLHLMSNAVQNAEQLSQLFIPLLVASVLGLVAMVIVIGVNLVQMVLRYRRQVAGSRLTLRMVALFVAISLVPVAVVFYYSEQFLRQGIDSWFDVEIGQAMEDALALSRASLDLHKRERLKTTRRIMEELSGASNTGLTLSLGDMREKFDVSELSLMEESGQFIAMVNRDPSILVPSLPDDSILQQVRAGEDFVGLTLNSEEDLMEVRVVVGDGLRQMILQAVYNTSTNLTRLTQTVQGGYSRYRELIYLRNSLKNTFTIALGLVLLFSLLGAIWAAFFSARRLVAPITDIAEGTRAVADGEYGMQLPLPRSHDELGFLVESFNAMTRRIAQARDDAASSRRELEAQHAHLETVLGSLTSGVLVLGGAGVVRTANRAADEILRLGRVLAPGEALAALSGELPLLQQFIEAVAPAVNERRGDWREQVTLFGGEGRQVLLCRGIPLPQSGPGAGDYLLVFDDITRLITAQRDAAWGEVARRLAHEIKNPLTPIQLSAERLRHKYLARMEGRDADVLDRATHTIVQQVEAMKEMVNAFSEYARPPRMNPQPLVLDSLVTEVLELYHGAGGRLDLQLGAQGAAVEADPLRLRQVLHNLVKNALEAVEGVADGKVSVNTSRRLLSRCDFVELCVRDNGAGFDEEVLPVLFEPYVTTKSKGTGLGLAVVKKIVEEHGGSIWAENGPERGACVILRLPVLKRGAGDGPLCRPVPGPELRSEVP</sequence>
<keyword evidence="6" id="KW-0808">Transferase</keyword>
<dbReference type="Proteomes" id="UP000250928">
    <property type="component" value="Unassembled WGS sequence"/>
</dbReference>
<name>A0A6N4E1X1_9GAMM</name>
<feature type="transmembrane region" description="Helical" evidence="14">
    <location>
        <begin position="43"/>
        <end position="67"/>
    </location>
</feature>
<dbReference type="GO" id="GO:0030295">
    <property type="term" value="F:protein kinase activator activity"/>
    <property type="evidence" value="ECO:0007669"/>
    <property type="project" value="TreeGrafter"/>
</dbReference>
<evidence type="ECO:0000256" key="6">
    <source>
        <dbReference type="ARBA" id="ARBA00022679"/>
    </source>
</evidence>
<feature type="domain" description="Histidine kinase" evidence="15">
    <location>
        <begin position="503"/>
        <end position="718"/>
    </location>
</feature>
<dbReference type="Pfam" id="PF00512">
    <property type="entry name" value="HisKA"/>
    <property type="match status" value="1"/>
</dbReference>
<dbReference type="PANTHER" id="PTHR42878">
    <property type="entry name" value="TWO-COMPONENT HISTIDINE KINASE"/>
    <property type="match status" value="1"/>
</dbReference>
<evidence type="ECO:0000256" key="14">
    <source>
        <dbReference type="SAM" id="Phobius"/>
    </source>
</evidence>
<evidence type="ECO:0000256" key="2">
    <source>
        <dbReference type="ARBA" id="ARBA00004651"/>
    </source>
</evidence>
<evidence type="ECO:0000256" key="13">
    <source>
        <dbReference type="ARBA" id="ARBA00023136"/>
    </source>
</evidence>
<dbReference type="GO" id="GO:0000155">
    <property type="term" value="F:phosphorelay sensor kinase activity"/>
    <property type="evidence" value="ECO:0007669"/>
    <property type="project" value="InterPro"/>
</dbReference>
<keyword evidence="4" id="KW-1003">Cell membrane</keyword>